<dbReference type="EMBL" id="JAGMVJ010000005">
    <property type="protein sequence ID" value="KAH7090378.1"/>
    <property type="molecule type" value="Genomic_DNA"/>
</dbReference>
<gene>
    <name evidence="8" type="ORF">FB567DRAFT_465514</name>
</gene>
<dbReference type="Pfam" id="PF12333">
    <property type="entry name" value="Ipi1_N"/>
    <property type="match status" value="1"/>
</dbReference>
<evidence type="ECO:0000259" key="7">
    <source>
        <dbReference type="Pfam" id="PF12333"/>
    </source>
</evidence>
<dbReference type="PANTHER" id="PTHR16056">
    <property type="entry name" value="REGULATOR OF MICROTUBULE DYNAMICS PROTEIN"/>
    <property type="match status" value="1"/>
</dbReference>
<dbReference type="SUPFAM" id="SSF48371">
    <property type="entry name" value="ARM repeat"/>
    <property type="match status" value="1"/>
</dbReference>
<dbReference type="GO" id="GO:0120330">
    <property type="term" value="C:rixosome complex"/>
    <property type="evidence" value="ECO:0007669"/>
    <property type="project" value="UniProtKB-UniRule"/>
</dbReference>
<comment type="function">
    <text evidence="1 5">Component of the RIX1 complex required for processing of ITS2 sequences from 35S pre-rRNA.</text>
</comment>
<accession>A0A8K0R9Z8</accession>
<protein>
    <recommendedName>
        <fullName evidence="5">Pre-rRNA-processing protein</fullName>
    </recommendedName>
</protein>
<dbReference type="GO" id="GO:0006364">
    <property type="term" value="P:rRNA processing"/>
    <property type="evidence" value="ECO:0007669"/>
    <property type="project" value="UniProtKB-UniRule"/>
</dbReference>
<comment type="caution">
    <text evidence="8">The sequence shown here is derived from an EMBL/GenBank/DDBJ whole genome shotgun (WGS) entry which is preliminary data.</text>
</comment>
<keyword evidence="4 5" id="KW-0539">Nucleus</keyword>
<sequence>MTSSSKKKKEKKKDFQKVKLKVGKTRPKAANGTDTSFKAKSIALKQQSLSTAAPTLEAQCAHHLGLLNHKSDAQRRESLAYLTTAITNTPPTAPLPQPSSVIIPAAQRLILDGSNSVRQQLLKLLQSLPQVDIASHVDQLLLHTRAAMTHLANEIRIFGLDVLDWLLGVAGDEVVSCAGGWVKMLKCFLSLLGWQSEATSKWSSSKSYGKTDSKIQARQMSALTAFLRTGLCYAPMVTPTVVSGTGFPLWQTEHHLLSGRSNAYVHLNLFGATRDEEAEMYEDREDRQRVFHDRAEEAVATGLEQATKGGGELGRAAAQLRKVIKEGMADFYREEAALP</sequence>
<keyword evidence="5" id="KW-0698">rRNA processing</keyword>
<keyword evidence="5" id="KW-0690">Ribosome biogenesis</keyword>
<feature type="compositionally biased region" description="Basic residues" evidence="6">
    <location>
        <begin position="18"/>
        <end position="27"/>
    </location>
</feature>
<keyword evidence="9" id="KW-1185">Reference proteome</keyword>
<evidence type="ECO:0000313" key="8">
    <source>
        <dbReference type="EMBL" id="KAH7090378.1"/>
    </source>
</evidence>
<evidence type="ECO:0000313" key="9">
    <source>
        <dbReference type="Proteomes" id="UP000813461"/>
    </source>
</evidence>
<dbReference type="InterPro" id="IPR016024">
    <property type="entry name" value="ARM-type_fold"/>
</dbReference>
<feature type="domain" description="Pre-rRNA-processing protein Ipi1 N-terminal" evidence="7">
    <location>
        <begin position="132"/>
        <end position="227"/>
    </location>
</feature>
<evidence type="ECO:0000256" key="3">
    <source>
        <dbReference type="ARBA" id="ARBA00006427"/>
    </source>
</evidence>
<feature type="region of interest" description="Disordered" evidence="6">
    <location>
        <begin position="1"/>
        <end position="33"/>
    </location>
</feature>
<comment type="subcellular location">
    <subcellularLocation>
        <location evidence="2 5">Nucleus</location>
    </subcellularLocation>
</comment>
<dbReference type="Gene3D" id="1.25.10.10">
    <property type="entry name" value="Leucine-rich Repeat Variant"/>
    <property type="match status" value="1"/>
</dbReference>
<organism evidence="8 9">
    <name type="scientific">Paraphoma chrysanthemicola</name>
    <dbReference type="NCBI Taxonomy" id="798071"/>
    <lineage>
        <taxon>Eukaryota</taxon>
        <taxon>Fungi</taxon>
        <taxon>Dikarya</taxon>
        <taxon>Ascomycota</taxon>
        <taxon>Pezizomycotina</taxon>
        <taxon>Dothideomycetes</taxon>
        <taxon>Pleosporomycetidae</taxon>
        <taxon>Pleosporales</taxon>
        <taxon>Pleosporineae</taxon>
        <taxon>Phaeosphaeriaceae</taxon>
        <taxon>Paraphoma</taxon>
    </lineage>
</organism>
<evidence type="ECO:0000256" key="4">
    <source>
        <dbReference type="ARBA" id="ARBA00023242"/>
    </source>
</evidence>
<dbReference type="PANTHER" id="PTHR16056:SF2">
    <property type="entry name" value="TESTIS-EXPRESSED PROTEIN 10"/>
    <property type="match status" value="1"/>
</dbReference>
<comment type="subunit">
    <text evidence="5">Component of the RIX1 complex.</text>
</comment>
<dbReference type="GO" id="GO:0005634">
    <property type="term" value="C:nucleus"/>
    <property type="evidence" value="ECO:0007669"/>
    <property type="project" value="UniProtKB-SubCell"/>
</dbReference>
<dbReference type="InterPro" id="IPR024679">
    <property type="entry name" value="Ipi1_N"/>
</dbReference>
<feature type="compositionally biased region" description="Basic residues" evidence="6">
    <location>
        <begin position="1"/>
        <end position="11"/>
    </location>
</feature>
<evidence type="ECO:0000256" key="1">
    <source>
        <dbReference type="ARBA" id="ARBA00002355"/>
    </source>
</evidence>
<proteinExistence type="inferred from homology"/>
<comment type="similarity">
    <text evidence="3 5">Belongs to the IPI1/TEX10 family.</text>
</comment>
<dbReference type="InterPro" id="IPR011989">
    <property type="entry name" value="ARM-like"/>
</dbReference>
<evidence type="ECO:0000256" key="2">
    <source>
        <dbReference type="ARBA" id="ARBA00004123"/>
    </source>
</evidence>
<dbReference type="Proteomes" id="UP000813461">
    <property type="component" value="Unassembled WGS sequence"/>
</dbReference>
<evidence type="ECO:0000256" key="5">
    <source>
        <dbReference type="RuleBase" id="RU368021"/>
    </source>
</evidence>
<evidence type="ECO:0000256" key="6">
    <source>
        <dbReference type="SAM" id="MobiDB-lite"/>
    </source>
</evidence>
<dbReference type="AlphaFoldDB" id="A0A8K0R9Z8"/>
<name>A0A8K0R9Z8_9PLEO</name>
<dbReference type="OrthoDB" id="361362at2759"/>
<reference evidence="8" key="1">
    <citation type="journal article" date="2021" name="Nat. Commun.">
        <title>Genetic determinants of endophytism in the Arabidopsis root mycobiome.</title>
        <authorList>
            <person name="Mesny F."/>
            <person name="Miyauchi S."/>
            <person name="Thiergart T."/>
            <person name="Pickel B."/>
            <person name="Atanasova L."/>
            <person name="Karlsson M."/>
            <person name="Huettel B."/>
            <person name="Barry K.W."/>
            <person name="Haridas S."/>
            <person name="Chen C."/>
            <person name="Bauer D."/>
            <person name="Andreopoulos W."/>
            <person name="Pangilinan J."/>
            <person name="LaButti K."/>
            <person name="Riley R."/>
            <person name="Lipzen A."/>
            <person name="Clum A."/>
            <person name="Drula E."/>
            <person name="Henrissat B."/>
            <person name="Kohler A."/>
            <person name="Grigoriev I.V."/>
            <person name="Martin F.M."/>
            <person name="Hacquard S."/>
        </authorList>
    </citation>
    <scope>NUCLEOTIDE SEQUENCE</scope>
    <source>
        <strain evidence="8">MPI-SDFR-AT-0120</strain>
    </source>
</reference>